<evidence type="ECO:0000256" key="8">
    <source>
        <dbReference type="ARBA" id="ARBA00022840"/>
    </source>
</evidence>
<dbReference type="SUPFAM" id="SSF56091">
    <property type="entry name" value="DNA ligase/mRNA capping enzyme, catalytic domain"/>
    <property type="match status" value="1"/>
</dbReference>
<evidence type="ECO:0000256" key="10">
    <source>
        <dbReference type="ARBA" id="ARBA00023172"/>
    </source>
</evidence>
<dbReference type="PROSITE" id="PS50160">
    <property type="entry name" value="DNA_LIGASE_A3"/>
    <property type="match status" value="1"/>
</dbReference>
<evidence type="ECO:0000256" key="6">
    <source>
        <dbReference type="ARBA" id="ARBA00022741"/>
    </source>
</evidence>
<dbReference type="CDD" id="cd07897">
    <property type="entry name" value="Adenylation_DNA_ligase_Bac1"/>
    <property type="match status" value="1"/>
</dbReference>
<evidence type="ECO:0000256" key="12">
    <source>
        <dbReference type="ARBA" id="ARBA00023306"/>
    </source>
</evidence>
<dbReference type="InterPro" id="IPR016059">
    <property type="entry name" value="DNA_ligase_ATP-dep_CS"/>
</dbReference>
<dbReference type="AlphaFoldDB" id="A0A1I5QXU8"/>
<dbReference type="Gene3D" id="2.40.50.140">
    <property type="entry name" value="Nucleic acid-binding proteins"/>
    <property type="match status" value="1"/>
</dbReference>
<dbReference type="GO" id="GO:0051301">
    <property type="term" value="P:cell division"/>
    <property type="evidence" value="ECO:0007669"/>
    <property type="project" value="UniProtKB-KW"/>
</dbReference>
<dbReference type="EMBL" id="FOXA01000007">
    <property type="protein sequence ID" value="SFP50881.1"/>
    <property type="molecule type" value="Genomic_DNA"/>
</dbReference>
<evidence type="ECO:0000313" key="16">
    <source>
        <dbReference type="Proteomes" id="UP000199356"/>
    </source>
</evidence>
<dbReference type="GO" id="GO:0006260">
    <property type="term" value="P:DNA replication"/>
    <property type="evidence" value="ECO:0007669"/>
    <property type="project" value="UniProtKB-KW"/>
</dbReference>
<evidence type="ECO:0000256" key="9">
    <source>
        <dbReference type="ARBA" id="ARBA00022842"/>
    </source>
</evidence>
<dbReference type="InterPro" id="IPR012340">
    <property type="entry name" value="NA-bd_OB-fold"/>
</dbReference>
<keyword evidence="6" id="KW-0547">Nucleotide-binding</keyword>
<dbReference type="InterPro" id="IPR012309">
    <property type="entry name" value="DNA_ligase_ATP-dep_C"/>
</dbReference>
<dbReference type="SUPFAM" id="SSF50249">
    <property type="entry name" value="Nucleic acid-binding proteins"/>
    <property type="match status" value="1"/>
</dbReference>
<dbReference type="Gene3D" id="1.10.3260.10">
    <property type="entry name" value="DNA ligase, ATP-dependent, N-terminal domain"/>
    <property type="match status" value="1"/>
</dbReference>
<keyword evidence="8" id="KW-0067">ATP-binding</keyword>
<dbReference type="EC" id="6.5.1.1" evidence="1"/>
<dbReference type="InterPro" id="IPR050191">
    <property type="entry name" value="ATP-dep_DNA_ligase"/>
</dbReference>
<dbReference type="Proteomes" id="UP000199356">
    <property type="component" value="Unassembled WGS sequence"/>
</dbReference>
<dbReference type="GO" id="GO:0006281">
    <property type="term" value="P:DNA repair"/>
    <property type="evidence" value="ECO:0007669"/>
    <property type="project" value="UniProtKB-KW"/>
</dbReference>
<dbReference type="GO" id="GO:0005524">
    <property type="term" value="F:ATP binding"/>
    <property type="evidence" value="ECO:0007669"/>
    <property type="project" value="UniProtKB-KW"/>
</dbReference>
<accession>A0A1I5QXU8</accession>
<evidence type="ECO:0000256" key="5">
    <source>
        <dbReference type="ARBA" id="ARBA00022723"/>
    </source>
</evidence>
<dbReference type="Pfam" id="PF01068">
    <property type="entry name" value="DNA_ligase_A_M"/>
    <property type="match status" value="1"/>
</dbReference>
<dbReference type="GO" id="GO:0046872">
    <property type="term" value="F:metal ion binding"/>
    <property type="evidence" value="ECO:0007669"/>
    <property type="project" value="UniProtKB-KW"/>
</dbReference>
<evidence type="ECO:0000256" key="4">
    <source>
        <dbReference type="ARBA" id="ARBA00022705"/>
    </source>
</evidence>
<feature type="domain" description="ATP-dependent DNA ligase family profile" evidence="14">
    <location>
        <begin position="342"/>
        <end position="473"/>
    </location>
</feature>
<proteinExistence type="predicted"/>
<dbReference type="GO" id="GO:0006310">
    <property type="term" value="P:DNA recombination"/>
    <property type="evidence" value="ECO:0007669"/>
    <property type="project" value="UniProtKB-KW"/>
</dbReference>
<dbReference type="NCBIfam" id="TIGR04120">
    <property type="entry name" value="DNA_lig_bact"/>
    <property type="match status" value="1"/>
</dbReference>
<dbReference type="NCBIfam" id="NF006701">
    <property type="entry name" value="PRK09247.1"/>
    <property type="match status" value="1"/>
</dbReference>
<sequence>MVGAEAPALGAGGRCPAVPAGRNSGRGALHFRHSANGNPMKRFANLFTRLDQTTKTSLKVAALSDYFREAPEDDRLWTIALLSGRRPKRTVTTTRLREWAAERAGIPLWLFEESYPIVGDLAETIALVLPDAEEESDRSLTHWISHIKSLSQHAEEERKRQVLEAWNQMGKTERFVFNKLITGGFRMGVSQKLMTRALSQATGVEEPDLAHRLMGDWSPETTSYRALILEHDPSADLSKPYPFYLAYQLDEGPWELGDPAEWAAERKWDGIRGQLILRGGDHYLWSRGEELMTDRFPELAVLKDFLPMGTVIDGEVLAWTQDAPLPFAQLQKRIGRKTVPKKLLAEAPVILKAYDLLEHEGEDVRSIPFAERRNLLETLVERAPPEAPVRLSPLVPFDHWDALAAERERSRDLQAEGVMLKRLDSPYRDGRRKGDWWKWKVDPLTVDAVLIYAQQGHGRRANLFTDFTFAVWSGNELVPFTKAYSGLTDAEFRRITAWVRKNTLERYGPVRAVKPEHVFEIAFEGIQESPRHKSGVALRFPRMARWRHDKPAQEANTLNDLREMLAAYG</sequence>
<dbReference type="PANTHER" id="PTHR45674:SF13">
    <property type="entry name" value="DNA LIGASE-RELATED"/>
    <property type="match status" value="1"/>
</dbReference>
<evidence type="ECO:0000256" key="1">
    <source>
        <dbReference type="ARBA" id="ARBA00012727"/>
    </source>
</evidence>
<keyword evidence="7" id="KW-0227">DNA damage</keyword>
<reference evidence="15 16" key="1">
    <citation type="submission" date="2016-10" db="EMBL/GenBank/DDBJ databases">
        <authorList>
            <person name="de Groot N.N."/>
        </authorList>
    </citation>
    <scope>NUCLEOTIDE SEQUENCE [LARGE SCALE GENOMIC DNA]</scope>
    <source>
        <strain evidence="15 16">DSM 19547</strain>
    </source>
</reference>
<keyword evidence="2 15" id="KW-0436">Ligase</keyword>
<dbReference type="InterPro" id="IPR036599">
    <property type="entry name" value="DNA_ligase_N_sf"/>
</dbReference>
<name>A0A1I5QXU8_9RHOB</name>
<evidence type="ECO:0000259" key="14">
    <source>
        <dbReference type="PROSITE" id="PS50160"/>
    </source>
</evidence>
<evidence type="ECO:0000256" key="13">
    <source>
        <dbReference type="ARBA" id="ARBA00034003"/>
    </source>
</evidence>
<dbReference type="Gene3D" id="3.30.470.30">
    <property type="entry name" value="DNA ligase/mRNA capping enzyme"/>
    <property type="match status" value="1"/>
</dbReference>
<keyword evidence="5" id="KW-0479">Metal-binding</keyword>
<dbReference type="Pfam" id="PF04675">
    <property type="entry name" value="DNA_ligase_A_N"/>
    <property type="match status" value="1"/>
</dbReference>
<keyword evidence="11" id="KW-0234">DNA repair</keyword>
<protein>
    <recommendedName>
        <fullName evidence="1">DNA ligase (ATP)</fullName>
        <ecNumber evidence="1">6.5.1.1</ecNumber>
    </recommendedName>
</protein>
<dbReference type="CDD" id="cd07972">
    <property type="entry name" value="OBF_DNA_ligase_Arch_LigB"/>
    <property type="match status" value="1"/>
</dbReference>
<keyword evidence="12" id="KW-0131">Cell cycle</keyword>
<keyword evidence="4" id="KW-0235">DNA replication</keyword>
<dbReference type="PROSITE" id="PS00697">
    <property type="entry name" value="DNA_LIGASE_A1"/>
    <property type="match status" value="1"/>
</dbReference>
<dbReference type="GO" id="GO:0003677">
    <property type="term" value="F:DNA binding"/>
    <property type="evidence" value="ECO:0007669"/>
    <property type="project" value="InterPro"/>
</dbReference>
<dbReference type="InterPro" id="IPR012308">
    <property type="entry name" value="DNA_ligase_ATP-dep_N"/>
</dbReference>
<keyword evidence="10" id="KW-0233">DNA recombination</keyword>
<organism evidence="15 16">
    <name type="scientific">Tranquillimonas alkanivorans</name>
    <dbReference type="NCBI Taxonomy" id="441119"/>
    <lineage>
        <taxon>Bacteria</taxon>
        <taxon>Pseudomonadati</taxon>
        <taxon>Pseudomonadota</taxon>
        <taxon>Alphaproteobacteria</taxon>
        <taxon>Rhodobacterales</taxon>
        <taxon>Roseobacteraceae</taxon>
        <taxon>Tranquillimonas</taxon>
    </lineage>
</organism>
<evidence type="ECO:0000256" key="3">
    <source>
        <dbReference type="ARBA" id="ARBA00022618"/>
    </source>
</evidence>
<keyword evidence="3" id="KW-0132">Cell division</keyword>
<dbReference type="InterPro" id="IPR026333">
    <property type="entry name" value="ATP_dep_DNA_lig_pp_1105_fam"/>
</dbReference>
<evidence type="ECO:0000256" key="11">
    <source>
        <dbReference type="ARBA" id="ARBA00023204"/>
    </source>
</evidence>
<dbReference type="GO" id="GO:0003910">
    <property type="term" value="F:DNA ligase (ATP) activity"/>
    <property type="evidence" value="ECO:0007669"/>
    <property type="project" value="UniProtKB-EC"/>
</dbReference>
<dbReference type="STRING" id="441119.SAMN04488047_107161"/>
<dbReference type="PANTHER" id="PTHR45674">
    <property type="entry name" value="DNA LIGASE 1/3 FAMILY MEMBER"/>
    <property type="match status" value="1"/>
</dbReference>
<gene>
    <name evidence="15" type="ORF">SAMN04488047_107161</name>
</gene>
<dbReference type="SUPFAM" id="SSF117018">
    <property type="entry name" value="ATP-dependent DNA ligase DNA-binding domain"/>
    <property type="match status" value="1"/>
</dbReference>
<comment type="catalytic activity">
    <reaction evidence="13">
        <text>ATP + (deoxyribonucleotide)n-3'-hydroxyl + 5'-phospho-(deoxyribonucleotide)m = (deoxyribonucleotide)n+m + AMP + diphosphate.</text>
        <dbReference type="EC" id="6.5.1.1"/>
    </reaction>
</comment>
<evidence type="ECO:0000313" key="15">
    <source>
        <dbReference type="EMBL" id="SFP50881.1"/>
    </source>
</evidence>
<keyword evidence="9" id="KW-0460">Magnesium</keyword>
<evidence type="ECO:0000256" key="7">
    <source>
        <dbReference type="ARBA" id="ARBA00022763"/>
    </source>
</evidence>
<evidence type="ECO:0000256" key="2">
    <source>
        <dbReference type="ARBA" id="ARBA00022598"/>
    </source>
</evidence>
<dbReference type="InterPro" id="IPR012310">
    <property type="entry name" value="DNA_ligase_ATP-dep_cent"/>
</dbReference>
<keyword evidence="16" id="KW-1185">Reference proteome</keyword>
<dbReference type="Pfam" id="PF04679">
    <property type="entry name" value="DNA_ligase_A_C"/>
    <property type="match status" value="1"/>
</dbReference>